<evidence type="ECO:0000259" key="2">
    <source>
        <dbReference type="Pfam" id="PF24487"/>
    </source>
</evidence>
<organism evidence="3">
    <name type="scientific">Arion vulgaris</name>
    <dbReference type="NCBI Taxonomy" id="1028688"/>
    <lineage>
        <taxon>Eukaryota</taxon>
        <taxon>Metazoa</taxon>
        <taxon>Spiralia</taxon>
        <taxon>Lophotrochozoa</taxon>
        <taxon>Mollusca</taxon>
        <taxon>Gastropoda</taxon>
        <taxon>Heterobranchia</taxon>
        <taxon>Euthyneura</taxon>
        <taxon>Panpulmonata</taxon>
        <taxon>Eupulmonata</taxon>
        <taxon>Stylommatophora</taxon>
        <taxon>Helicina</taxon>
        <taxon>Arionoidea</taxon>
        <taxon>Arionidae</taxon>
        <taxon>Arion</taxon>
    </lineage>
</organism>
<dbReference type="EMBL" id="HACG01023628">
    <property type="protein sequence ID" value="CEK70493.1"/>
    <property type="molecule type" value="Transcribed_RNA"/>
</dbReference>
<keyword evidence="1" id="KW-0175">Coiled coil</keyword>
<name>A0A0B6ZPM7_9EUPU</name>
<dbReference type="PANTHER" id="PTHR10643:SF2">
    <property type="entry name" value="KINETOCHORE PROTEIN NDC80 HOMOLOG"/>
    <property type="match status" value="1"/>
</dbReference>
<dbReference type="PANTHER" id="PTHR10643">
    <property type="entry name" value="KINETOCHORE PROTEIN NDC80"/>
    <property type="match status" value="1"/>
</dbReference>
<dbReference type="InterPro" id="IPR057091">
    <property type="entry name" value="NDC80_loop"/>
</dbReference>
<dbReference type="Pfam" id="PF24487">
    <property type="entry name" value="NDC80_loop"/>
    <property type="match status" value="1"/>
</dbReference>
<dbReference type="InterPro" id="IPR005550">
    <property type="entry name" value="Kinetochore_Ndc80"/>
</dbReference>
<gene>
    <name evidence="3" type="primary">ORF74372</name>
</gene>
<reference evidence="3" key="1">
    <citation type="submission" date="2014-12" db="EMBL/GenBank/DDBJ databases">
        <title>Insight into the proteome of Arion vulgaris.</title>
        <authorList>
            <person name="Aradska J."/>
            <person name="Bulat T."/>
            <person name="Smidak R."/>
            <person name="Sarate P."/>
            <person name="Gangsoo J."/>
            <person name="Sialana F."/>
            <person name="Bilban M."/>
            <person name="Lubec G."/>
        </authorList>
    </citation>
    <scope>NUCLEOTIDE SEQUENCE</scope>
    <source>
        <tissue evidence="3">Skin</tissue>
    </source>
</reference>
<dbReference type="GO" id="GO:0051315">
    <property type="term" value="P:attachment of mitotic spindle microtubules to kinetochore"/>
    <property type="evidence" value="ECO:0007669"/>
    <property type="project" value="InterPro"/>
</dbReference>
<feature type="coiled-coil region" evidence="1">
    <location>
        <begin position="242"/>
        <end position="306"/>
    </location>
</feature>
<accession>A0A0B6ZPM7</accession>
<feature type="domain" description="Kinetochore protein NDC80 loop region" evidence="2">
    <location>
        <begin position="135"/>
        <end position="331"/>
    </location>
</feature>
<evidence type="ECO:0000313" key="3">
    <source>
        <dbReference type="EMBL" id="CEK70493.1"/>
    </source>
</evidence>
<feature type="coiled-coil region" evidence="1">
    <location>
        <begin position="124"/>
        <end position="151"/>
    </location>
</feature>
<feature type="non-terminal residue" evidence="3">
    <location>
        <position position="1"/>
    </location>
</feature>
<proteinExistence type="predicted"/>
<dbReference type="GO" id="GO:0031262">
    <property type="term" value="C:Ndc80 complex"/>
    <property type="evidence" value="ECO:0007669"/>
    <property type="project" value="InterPro"/>
</dbReference>
<dbReference type="AlphaFoldDB" id="A0A0B6ZPM7"/>
<sequence length="400" mass="46629">CLDKTHLRSLMSNWSSFSKKKHQGGNIEDIIAENAKLEQKVDLLQQADERQKQLQERIEMLRHDGKVIQTYIENMQQYRKAQEGQLQKRRDEYEILLSDFQAEREKLYRMQEIYEKQDLTPADIERLRAEQEGLKQQVEHLEKQIANIESDCWNVTIEQAKLNEKVEAEAAIYNRQAIALKLVPETAELAKGMDFRLRAGFNSDIVGNFENNVKPMLTSMKKNCAACLFQKNKDKFKLECEMEQFQETINERKEIVAQMEKELANEEAAIESMKQMLQSSKKTDQIETMKQDLVRLETVLKHAKTERVKVIEDCQATNQLLASKKEDVARQLSEMDEHHKMVKDGIVKYVDGLKEQISGFITRLDVVNADLDNQIVQLQTESKQRKKWLNTILKKNAAQP</sequence>
<feature type="coiled-coil region" evidence="1">
    <location>
        <begin position="27"/>
        <end position="64"/>
    </location>
</feature>
<evidence type="ECO:0000256" key="1">
    <source>
        <dbReference type="SAM" id="Coils"/>
    </source>
</evidence>
<protein>
    <recommendedName>
        <fullName evidence="2">Kinetochore protein NDC80 loop region domain-containing protein</fullName>
    </recommendedName>
</protein>